<protein>
    <submittedName>
        <fullName evidence="2">Heme biosynthesis protein</fullName>
    </submittedName>
</protein>
<reference evidence="2 3" key="1">
    <citation type="submission" date="2013-12" db="EMBL/GenBank/DDBJ databases">
        <title>Comparative genomics of Petrotoga isolates.</title>
        <authorList>
            <person name="Nesbo C.L."/>
            <person name="Charchuk R."/>
            <person name="Chow K."/>
        </authorList>
    </citation>
    <scope>NUCLEOTIDE SEQUENCE [LARGE SCALE GENOMIC DNA]</scope>
    <source>
        <strain evidence="2 3">DSM 14811</strain>
    </source>
</reference>
<keyword evidence="1" id="KW-1133">Transmembrane helix</keyword>
<dbReference type="RefSeq" id="WP_103076908.1">
    <property type="nucleotide sequence ID" value="NZ_AZRN01000013.1"/>
</dbReference>
<dbReference type="Proteomes" id="UP000236604">
    <property type="component" value="Unassembled WGS sequence"/>
</dbReference>
<sequence length="69" mass="7826">MRTLAAIFITIGILFVIIGLMFAFNIKIGRLPGDIIIKRENFVLYIPITTMLIVSGLVTLLSIIIRRFF</sequence>
<keyword evidence="3" id="KW-1185">Reference proteome</keyword>
<organism evidence="2 3">
    <name type="scientific">Petrotoga mexicana DSM 14811</name>
    <dbReference type="NCBI Taxonomy" id="1122954"/>
    <lineage>
        <taxon>Bacteria</taxon>
        <taxon>Thermotogati</taxon>
        <taxon>Thermotogota</taxon>
        <taxon>Thermotogae</taxon>
        <taxon>Petrotogales</taxon>
        <taxon>Petrotogaceae</taxon>
        <taxon>Petrotoga</taxon>
    </lineage>
</organism>
<feature type="transmembrane region" description="Helical" evidence="1">
    <location>
        <begin position="42"/>
        <end position="65"/>
    </location>
</feature>
<name>A0A2K1PB29_9BACT</name>
<comment type="caution">
    <text evidence="2">The sequence shown here is derived from an EMBL/GenBank/DDBJ whole genome shotgun (WGS) entry which is preliminary data.</text>
</comment>
<dbReference type="EMBL" id="AZRN01000013">
    <property type="protein sequence ID" value="PNR99947.1"/>
    <property type="molecule type" value="Genomic_DNA"/>
</dbReference>
<keyword evidence="1" id="KW-0472">Membrane</keyword>
<dbReference type="PANTHER" id="PTHR36443:SF1">
    <property type="entry name" value="BSR5223 PROTEIN"/>
    <property type="match status" value="1"/>
</dbReference>
<feature type="transmembrane region" description="Helical" evidence="1">
    <location>
        <begin position="6"/>
        <end position="26"/>
    </location>
</feature>
<dbReference type="PANTHER" id="PTHR36443">
    <property type="entry name" value="BSR5223 PROTEIN"/>
    <property type="match status" value="1"/>
</dbReference>
<dbReference type="InterPro" id="IPR021320">
    <property type="entry name" value="DUF2905"/>
</dbReference>
<evidence type="ECO:0000313" key="3">
    <source>
        <dbReference type="Proteomes" id="UP000236604"/>
    </source>
</evidence>
<accession>A0A2K1PB29</accession>
<proteinExistence type="predicted"/>
<dbReference type="Pfam" id="PF11146">
    <property type="entry name" value="DUF2905"/>
    <property type="match status" value="1"/>
</dbReference>
<evidence type="ECO:0000313" key="2">
    <source>
        <dbReference type="EMBL" id="PNR99947.1"/>
    </source>
</evidence>
<keyword evidence="1" id="KW-0812">Transmembrane</keyword>
<evidence type="ECO:0000256" key="1">
    <source>
        <dbReference type="SAM" id="Phobius"/>
    </source>
</evidence>
<gene>
    <name evidence="2" type="ORF">X927_04675</name>
</gene>
<dbReference type="AlphaFoldDB" id="A0A2K1PB29"/>